<dbReference type="Proteomes" id="UP001403385">
    <property type="component" value="Unassembled WGS sequence"/>
</dbReference>
<dbReference type="AlphaFoldDB" id="A0AAW9SBR0"/>
<evidence type="ECO:0000313" key="2">
    <source>
        <dbReference type="Proteomes" id="UP001403385"/>
    </source>
</evidence>
<name>A0AAW9SBR0_9BACT</name>
<sequence length="116" mass="13660">MKLETIFEIVRTLNGSIKALFYHNLSINLTIAQRVVWSDDTITNEDKISRMKWINEIQHSVLNIYLDIHNGRIIDDKESLWHDIKLYVKEDKNIIEIVGYAIELSYEKINRLPGSM</sequence>
<protein>
    <submittedName>
        <fullName evidence="1">Uncharacterized protein</fullName>
    </submittedName>
</protein>
<reference evidence="1 2" key="1">
    <citation type="submission" date="2024-04" db="EMBL/GenBank/DDBJ databases">
        <title>Novel genus in family Flammeovirgaceae.</title>
        <authorList>
            <person name="Nguyen T.H."/>
            <person name="Vuong T.Q."/>
            <person name="Le H."/>
            <person name="Kim S.-G."/>
        </authorList>
    </citation>
    <scope>NUCLEOTIDE SEQUENCE [LARGE SCALE GENOMIC DNA]</scope>
    <source>
        <strain evidence="1 2">JCM 23209</strain>
    </source>
</reference>
<evidence type="ECO:0000313" key="1">
    <source>
        <dbReference type="EMBL" id="MEN7548166.1"/>
    </source>
</evidence>
<organism evidence="1 2">
    <name type="scientific">Rapidithrix thailandica</name>
    <dbReference type="NCBI Taxonomy" id="413964"/>
    <lineage>
        <taxon>Bacteria</taxon>
        <taxon>Pseudomonadati</taxon>
        <taxon>Bacteroidota</taxon>
        <taxon>Cytophagia</taxon>
        <taxon>Cytophagales</taxon>
        <taxon>Flammeovirgaceae</taxon>
        <taxon>Rapidithrix</taxon>
    </lineage>
</organism>
<dbReference type="RefSeq" id="WP_346820948.1">
    <property type="nucleotide sequence ID" value="NZ_JBDKWZ010000004.1"/>
</dbReference>
<proteinExistence type="predicted"/>
<comment type="caution">
    <text evidence="1">The sequence shown here is derived from an EMBL/GenBank/DDBJ whole genome shotgun (WGS) entry which is preliminary data.</text>
</comment>
<accession>A0AAW9SBR0</accession>
<keyword evidence="2" id="KW-1185">Reference proteome</keyword>
<gene>
    <name evidence="1" type="ORF">AAG747_09610</name>
</gene>
<dbReference type="EMBL" id="JBDKWZ010000004">
    <property type="protein sequence ID" value="MEN7548166.1"/>
    <property type="molecule type" value="Genomic_DNA"/>
</dbReference>